<feature type="compositionally biased region" description="Low complexity" evidence="11">
    <location>
        <begin position="59"/>
        <end position="97"/>
    </location>
</feature>
<keyword evidence="5 14" id="KW-0418">Kinase</keyword>
<evidence type="ECO:0000259" key="13">
    <source>
        <dbReference type="PROSITE" id="PS51285"/>
    </source>
</evidence>
<dbReference type="InterPro" id="IPR017441">
    <property type="entry name" value="Protein_kinase_ATP_BS"/>
</dbReference>
<dbReference type="PROSITE" id="PS00107">
    <property type="entry name" value="PROTEIN_KINASE_ATP"/>
    <property type="match status" value="1"/>
</dbReference>
<feature type="binding site" evidence="9">
    <location>
        <position position="176"/>
    </location>
    <ligand>
        <name>ATP</name>
        <dbReference type="ChEBI" id="CHEBI:30616"/>
    </ligand>
</feature>
<dbReference type="PANTHER" id="PTHR24353:SF153">
    <property type="entry name" value="CAMP-DEPENDENT PROTEIN KINASE CATALYTIC SUBUNIT 1"/>
    <property type="match status" value="1"/>
</dbReference>
<dbReference type="SMART" id="SM00220">
    <property type="entry name" value="S_TKc"/>
    <property type="match status" value="1"/>
</dbReference>
<dbReference type="Gene3D" id="3.30.200.20">
    <property type="entry name" value="Phosphorylase Kinase, domain 1"/>
    <property type="match status" value="1"/>
</dbReference>
<dbReference type="GO" id="GO:0005829">
    <property type="term" value="C:cytosol"/>
    <property type="evidence" value="ECO:0007669"/>
    <property type="project" value="TreeGrafter"/>
</dbReference>
<feature type="compositionally biased region" description="Low complexity" evidence="11">
    <location>
        <begin position="23"/>
        <end position="43"/>
    </location>
</feature>
<dbReference type="InterPro" id="IPR011009">
    <property type="entry name" value="Kinase-like_dom_sf"/>
</dbReference>
<evidence type="ECO:0000256" key="7">
    <source>
        <dbReference type="ARBA" id="ARBA00047292"/>
    </source>
</evidence>
<name>A0A9P4LJS7_9PLEO</name>
<dbReference type="Gene3D" id="1.10.510.10">
    <property type="entry name" value="Transferase(Phosphotransferase) domain 1"/>
    <property type="match status" value="1"/>
</dbReference>
<evidence type="ECO:0000256" key="3">
    <source>
        <dbReference type="ARBA" id="ARBA00022679"/>
    </source>
</evidence>
<evidence type="ECO:0000259" key="12">
    <source>
        <dbReference type="PROSITE" id="PS50011"/>
    </source>
</evidence>
<dbReference type="Proteomes" id="UP000799777">
    <property type="component" value="Unassembled WGS sequence"/>
</dbReference>
<evidence type="ECO:0000256" key="5">
    <source>
        <dbReference type="ARBA" id="ARBA00022777"/>
    </source>
</evidence>
<dbReference type="GO" id="GO:0004691">
    <property type="term" value="F:cAMP-dependent protein kinase activity"/>
    <property type="evidence" value="ECO:0007669"/>
    <property type="project" value="UniProtKB-EC"/>
</dbReference>
<sequence length="476" mass="53356">MPTLGFLKKKRTKDSQGSNELNSPSSPVDSSSPLTPTTSKRTSGSFHLHKTKTNESTKQHQAANNTAAPAQPKQADSMNPAAYAPQSASPQAQSQPSHNVPSIQNLIHPSNTHADSSAPTKNGGVQFQTQPLNQARVTKGKYSLTDFQIQRTLGTGSFGRVHLVQSKHNQRFYAVKVLKKAQVVKMKQVEHTNDERRMLQQVKHPFLITLWGTFQDSKNLYMVMDFVEGGELFSLLRKSQRFPNPVAKFYAAEVTLALDYLHSHNIIYRDLKPENLLLDRHGHLKITDFGFAKEVPDITWTLCGTPDYLAPEVVASKGYNKSVDWWSLGILIFEMLCGFTPFWDGGSPMKIYENILKSRVKYPPYIHPDAHDLLQKLITPDLTKRLGNLHGGSKDVMNHPWFAEVTWERLQKKDIDAPYVPPVRAGVGDASQFDKYPEETEAYGQAGDDPCVQSPPYTVDHILTCPNSHGHLFPDF</sequence>
<keyword evidence="2 10" id="KW-0723">Serine/threonine-protein kinase</keyword>
<evidence type="ECO:0000256" key="9">
    <source>
        <dbReference type="PROSITE-ProRule" id="PRU10141"/>
    </source>
</evidence>
<dbReference type="InterPro" id="IPR008271">
    <property type="entry name" value="Ser/Thr_kinase_AS"/>
</dbReference>
<comment type="caution">
    <text evidence="14">The sequence shown here is derived from an EMBL/GenBank/DDBJ whole genome shotgun (WGS) entry which is preliminary data.</text>
</comment>
<dbReference type="AlphaFoldDB" id="A0A9P4LJS7"/>
<dbReference type="InterPro" id="IPR000961">
    <property type="entry name" value="AGC-kinase_C"/>
</dbReference>
<dbReference type="CDD" id="cd05580">
    <property type="entry name" value="STKc_PKA_like"/>
    <property type="match status" value="1"/>
</dbReference>
<keyword evidence="6 9" id="KW-0067">ATP-binding</keyword>
<dbReference type="InterPro" id="IPR000719">
    <property type="entry name" value="Prot_kinase_dom"/>
</dbReference>
<evidence type="ECO:0000256" key="6">
    <source>
        <dbReference type="ARBA" id="ARBA00022840"/>
    </source>
</evidence>
<dbReference type="EMBL" id="ML978219">
    <property type="protein sequence ID" value="KAF2027978.1"/>
    <property type="molecule type" value="Genomic_DNA"/>
</dbReference>
<dbReference type="GO" id="GO:0005952">
    <property type="term" value="C:cAMP-dependent protein kinase complex"/>
    <property type="evidence" value="ECO:0007669"/>
    <property type="project" value="TreeGrafter"/>
</dbReference>
<evidence type="ECO:0000256" key="10">
    <source>
        <dbReference type="RuleBase" id="RU000304"/>
    </source>
</evidence>
<evidence type="ECO:0000313" key="15">
    <source>
        <dbReference type="Proteomes" id="UP000799777"/>
    </source>
</evidence>
<dbReference type="PROSITE" id="PS50011">
    <property type="entry name" value="PROTEIN_KINASE_DOM"/>
    <property type="match status" value="1"/>
</dbReference>
<dbReference type="OrthoDB" id="63267at2759"/>
<comment type="catalytic activity">
    <reaction evidence="8">
        <text>L-seryl-[protein] + ATP = O-phospho-L-seryl-[protein] + ADP + H(+)</text>
        <dbReference type="Rhea" id="RHEA:17989"/>
        <dbReference type="Rhea" id="RHEA-COMP:9863"/>
        <dbReference type="Rhea" id="RHEA-COMP:11604"/>
        <dbReference type="ChEBI" id="CHEBI:15378"/>
        <dbReference type="ChEBI" id="CHEBI:29999"/>
        <dbReference type="ChEBI" id="CHEBI:30616"/>
        <dbReference type="ChEBI" id="CHEBI:83421"/>
        <dbReference type="ChEBI" id="CHEBI:456216"/>
        <dbReference type="EC" id="2.7.11.11"/>
    </reaction>
</comment>
<dbReference type="FunFam" id="1.10.510.10:FF:000005">
    <property type="entry name" value="cAMP-dependent protein kinase catalytic subunit alpha"/>
    <property type="match status" value="1"/>
</dbReference>
<comment type="similarity">
    <text evidence="10">Belongs to the protein kinase superfamily.</text>
</comment>
<dbReference type="SMART" id="SM00133">
    <property type="entry name" value="S_TK_X"/>
    <property type="match status" value="1"/>
</dbReference>
<protein>
    <recommendedName>
        <fullName evidence="1">cAMP-dependent protein kinase</fullName>
        <ecNumber evidence="1">2.7.11.11</ecNumber>
    </recommendedName>
</protein>
<evidence type="ECO:0000256" key="11">
    <source>
        <dbReference type="SAM" id="MobiDB-lite"/>
    </source>
</evidence>
<organism evidence="14 15">
    <name type="scientific">Setomelanomma holmii</name>
    <dbReference type="NCBI Taxonomy" id="210430"/>
    <lineage>
        <taxon>Eukaryota</taxon>
        <taxon>Fungi</taxon>
        <taxon>Dikarya</taxon>
        <taxon>Ascomycota</taxon>
        <taxon>Pezizomycotina</taxon>
        <taxon>Dothideomycetes</taxon>
        <taxon>Pleosporomycetidae</taxon>
        <taxon>Pleosporales</taxon>
        <taxon>Pleosporineae</taxon>
        <taxon>Phaeosphaeriaceae</taxon>
        <taxon>Setomelanomma</taxon>
    </lineage>
</organism>
<dbReference type="GO" id="GO:0005524">
    <property type="term" value="F:ATP binding"/>
    <property type="evidence" value="ECO:0007669"/>
    <property type="project" value="UniProtKB-UniRule"/>
</dbReference>
<dbReference type="EC" id="2.7.11.11" evidence="1"/>
<dbReference type="PANTHER" id="PTHR24353">
    <property type="entry name" value="CYCLIC NUCLEOTIDE-DEPENDENT PROTEIN KINASE"/>
    <property type="match status" value="1"/>
</dbReference>
<dbReference type="PROSITE" id="PS51285">
    <property type="entry name" value="AGC_KINASE_CTER"/>
    <property type="match status" value="1"/>
</dbReference>
<evidence type="ECO:0000256" key="2">
    <source>
        <dbReference type="ARBA" id="ARBA00022527"/>
    </source>
</evidence>
<dbReference type="PROSITE" id="PS00108">
    <property type="entry name" value="PROTEIN_KINASE_ST"/>
    <property type="match status" value="1"/>
</dbReference>
<feature type="domain" description="AGC-kinase C-terminal" evidence="13">
    <location>
        <begin position="403"/>
        <end position="476"/>
    </location>
</feature>
<comment type="catalytic activity">
    <reaction evidence="7">
        <text>L-threonyl-[protein] + ATP = O-phospho-L-threonyl-[protein] + ADP + H(+)</text>
        <dbReference type="Rhea" id="RHEA:46608"/>
        <dbReference type="Rhea" id="RHEA-COMP:11060"/>
        <dbReference type="Rhea" id="RHEA-COMP:11605"/>
        <dbReference type="ChEBI" id="CHEBI:15378"/>
        <dbReference type="ChEBI" id="CHEBI:30013"/>
        <dbReference type="ChEBI" id="CHEBI:30616"/>
        <dbReference type="ChEBI" id="CHEBI:61977"/>
        <dbReference type="ChEBI" id="CHEBI:456216"/>
        <dbReference type="EC" id="2.7.11.11"/>
    </reaction>
</comment>
<dbReference type="SUPFAM" id="SSF56112">
    <property type="entry name" value="Protein kinase-like (PK-like)"/>
    <property type="match status" value="1"/>
</dbReference>
<evidence type="ECO:0000256" key="8">
    <source>
        <dbReference type="ARBA" id="ARBA00047454"/>
    </source>
</evidence>
<evidence type="ECO:0000256" key="4">
    <source>
        <dbReference type="ARBA" id="ARBA00022741"/>
    </source>
</evidence>
<proteinExistence type="inferred from homology"/>
<evidence type="ECO:0000313" key="14">
    <source>
        <dbReference type="EMBL" id="KAF2027978.1"/>
    </source>
</evidence>
<dbReference type="GO" id="GO:0007165">
    <property type="term" value="P:signal transduction"/>
    <property type="evidence" value="ECO:0007669"/>
    <property type="project" value="UniProtKB-ARBA"/>
</dbReference>
<feature type="region of interest" description="Disordered" evidence="11">
    <location>
        <begin position="1"/>
        <end position="126"/>
    </location>
</feature>
<dbReference type="Pfam" id="PF00069">
    <property type="entry name" value="Pkinase"/>
    <property type="match status" value="1"/>
</dbReference>
<evidence type="ECO:0000256" key="1">
    <source>
        <dbReference type="ARBA" id="ARBA00012444"/>
    </source>
</evidence>
<dbReference type="GO" id="GO:0005634">
    <property type="term" value="C:nucleus"/>
    <property type="evidence" value="ECO:0007669"/>
    <property type="project" value="TreeGrafter"/>
</dbReference>
<accession>A0A9P4LJS7</accession>
<keyword evidence="3" id="KW-0808">Transferase</keyword>
<reference evidence="14" key="1">
    <citation type="journal article" date="2020" name="Stud. Mycol.">
        <title>101 Dothideomycetes genomes: a test case for predicting lifestyles and emergence of pathogens.</title>
        <authorList>
            <person name="Haridas S."/>
            <person name="Albert R."/>
            <person name="Binder M."/>
            <person name="Bloem J."/>
            <person name="Labutti K."/>
            <person name="Salamov A."/>
            <person name="Andreopoulos B."/>
            <person name="Baker S."/>
            <person name="Barry K."/>
            <person name="Bills G."/>
            <person name="Bluhm B."/>
            <person name="Cannon C."/>
            <person name="Castanera R."/>
            <person name="Culley D."/>
            <person name="Daum C."/>
            <person name="Ezra D."/>
            <person name="Gonzalez J."/>
            <person name="Henrissat B."/>
            <person name="Kuo A."/>
            <person name="Liang C."/>
            <person name="Lipzen A."/>
            <person name="Lutzoni F."/>
            <person name="Magnuson J."/>
            <person name="Mondo S."/>
            <person name="Nolan M."/>
            <person name="Ohm R."/>
            <person name="Pangilinan J."/>
            <person name="Park H.-J."/>
            <person name="Ramirez L."/>
            <person name="Alfaro M."/>
            <person name="Sun H."/>
            <person name="Tritt A."/>
            <person name="Yoshinaga Y."/>
            <person name="Zwiers L.-H."/>
            <person name="Turgeon B."/>
            <person name="Goodwin S."/>
            <person name="Spatafora J."/>
            <person name="Crous P."/>
            <person name="Grigoriev I."/>
        </authorList>
    </citation>
    <scope>NUCLEOTIDE SEQUENCE</scope>
    <source>
        <strain evidence="14">CBS 110217</strain>
    </source>
</reference>
<keyword evidence="15" id="KW-1185">Reference proteome</keyword>
<dbReference type="FunFam" id="3.30.200.20:FF:000005">
    <property type="entry name" value="cAMP-dependent protein kinase catalytic subunit"/>
    <property type="match status" value="1"/>
</dbReference>
<feature type="domain" description="Protein kinase" evidence="12">
    <location>
        <begin position="147"/>
        <end position="402"/>
    </location>
</feature>
<feature type="compositionally biased region" description="Polar residues" evidence="11">
    <location>
        <begin position="98"/>
        <end position="126"/>
    </location>
</feature>
<keyword evidence="4 9" id="KW-0547">Nucleotide-binding</keyword>
<gene>
    <name evidence="14" type="ORF">EK21DRAFT_102181</name>
</gene>